<dbReference type="Proteomes" id="UP000295493">
    <property type="component" value="Unassembled WGS sequence"/>
</dbReference>
<accession>A0A4R6G060</accession>
<dbReference type="OrthoDB" id="7585428at2"/>
<keyword evidence="2" id="KW-1185">Reference proteome</keyword>
<dbReference type="RefSeq" id="WP_133494008.1">
    <property type="nucleotide sequence ID" value="NZ_BMLU01000001.1"/>
</dbReference>
<dbReference type="Pfam" id="PF04883">
    <property type="entry name" value="HK97-gp10_like"/>
    <property type="match status" value="1"/>
</dbReference>
<dbReference type="EMBL" id="SNWD01000001">
    <property type="protein sequence ID" value="TDN86835.1"/>
    <property type="molecule type" value="Genomic_DNA"/>
</dbReference>
<dbReference type="NCBIfam" id="TIGR01725">
    <property type="entry name" value="phge_HK97_gp10"/>
    <property type="match status" value="1"/>
</dbReference>
<sequence>MAGDAVELSGFKELDAALAKFSKSTERALLRRVATRALEPFVTEAKRLAPVASGNLRDSITIGTKLTGNARREARRDPPDGVRVFAGTADREAVPNEFGTVRAPAQPFMRPAWDTTSNLVLARVMDDLADEIDRTAQRVAARAAKG</sequence>
<comment type="caution">
    <text evidence="1">The sequence shown here is derived from an EMBL/GenBank/DDBJ whole genome shotgun (WGS) entry which is preliminary data.</text>
</comment>
<protein>
    <submittedName>
        <fullName evidence="1">HK97 gp10 family phage protein</fullName>
    </submittedName>
</protein>
<dbReference type="InterPro" id="IPR010064">
    <property type="entry name" value="HK97-gp10_tail"/>
</dbReference>
<dbReference type="AlphaFoldDB" id="A0A4R6G060"/>
<reference evidence="1 2" key="1">
    <citation type="submission" date="2019-03" db="EMBL/GenBank/DDBJ databases">
        <title>Genomic Encyclopedia of Type Strains, Phase IV (KMG-IV): sequencing the most valuable type-strain genomes for metagenomic binning, comparative biology and taxonomic classification.</title>
        <authorList>
            <person name="Goeker M."/>
        </authorList>
    </citation>
    <scope>NUCLEOTIDE SEQUENCE [LARGE SCALE GENOMIC DNA]</scope>
    <source>
        <strain evidence="1 2">DSM 25059</strain>
    </source>
</reference>
<evidence type="ECO:0000313" key="2">
    <source>
        <dbReference type="Proteomes" id="UP000295493"/>
    </source>
</evidence>
<organism evidence="1 2">
    <name type="scientific">Stakelama pacifica</name>
    <dbReference type="NCBI Taxonomy" id="517720"/>
    <lineage>
        <taxon>Bacteria</taxon>
        <taxon>Pseudomonadati</taxon>
        <taxon>Pseudomonadota</taxon>
        <taxon>Alphaproteobacteria</taxon>
        <taxon>Sphingomonadales</taxon>
        <taxon>Sphingomonadaceae</taxon>
        <taxon>Stakelama</taxon>
    </lineage>
</organism>
<gene>
    <name evidence="1" type="ORF">EV664_101413</name>
</gene>
<proteinExistence type="predicted"/>
<name>A0A4R6G060_9SPHN</name>
<evidence type="ECO:0000313" key="1">
    <source>
        <dbReference type="EMBL" id="TDN86835.1"/>
    </source>
</evidence>